<dbReference type="GO" id="GO:0005829">
    <property type="term" value="C:cytosol"/>
    <property type="evidence" value="ECO:0007669"/>
    <property type="project" value="TreeGrafter"/>
</dbReference>
<evidence type="ECO:0000256" key="1">
    <source>
        <dbReference type="SAM" id="MobiDB-lite"/>
    </source>
</evidence>
<evidence type="ECO:0000313" key="3">
    <source>
        <dbReference type="Proteomes" id="UP001432027"/>
    </source>
</evidence>
<sequence>MALNFLRRLFKKRQTYEVTNDDDVYQPSADSLLFERESTSAPKLVKASPLSPLLWRFIFTASPAHPTDFDEEDTVVVSRQTHTRGSTTSSAGYGTGTSDDGGSCPGLGCNSSSGGFSSNESSPIGKVRQSGFIGEAEYTPSSLYPTLAELPSPKTLPPKTPHRLSRARLEYRLQKKASTEVENAPLPEESSAVTRITDCTPTALHDEIIPTTLPPVTPSFACHEVRMKKSRSSDMMEHDDKEEIADAPAKEPPIQENIWGTPNYSPASTENLDSPHSACTPHRTTFARHETRKISLRRQPSATVSGHVKQMVLFFENDSERVQMPRRLELVPAEFMRSCPQNYSTPSPSRTAEQHTTHSDLVRGVSTNSNHCTRCDSQYRTPNSRRASMA</sequence>
<comment type="caution">
    <text evidence="2">The sequence shown here is derived from an EMBL/GenBank/DDBJ whole genome shotgun (WGS) entry which is preliminary data.</text>
</comment>
<feature type="region of interest" description="Disordered" evidence="1">
    <location>
        <begin position="79"/>
        <end position="106"/>
    </location>
</feature>
<organism evidence="2 3">
    <name type="scientific">Pristionchus entomophagus</name>
    <dbReference type="NCBI Taxonomy" id="358040"/>
    <lineage>
        <taxon>Eukaryota</taxon>
        <taxon>Metazoa</taxon>
        <taxon>Ecdysozoa</taxon>
        <taxon>Nematoda</taxon>
        <taxon>Chromadorea</taxon>
        <taxon>Rhabditida</taxon>
        <taxon>Rhabditina</taxon>
        <taxon>Diplogasteromorpha</taxon>
        <taxon>Diplogasteroidea</taxon>
        <taxon>Neodiplogasteridae</taxon>
        <taxon>Pristionchus</taxon>
    </lineage>
</organism>
<protein>
    <submittedName>
        <fullName evidence="2">Uncharacterized protein</fullName>
    </submittedName>
</protein>
<keyword evidence="3" id="KW-1185">Reference proteome</keyword>
<dbReference type="GO" id="GO:0000271">
    <property type="term" value="P:polysaccharide biosynthetic process"/>
    <property type="evidence" value="ECO:0007669"/>
    <property type="project" value="TreeGrafter"/>
</dbReference>
<accession>A0AAV5SE43</accession>
<dbReference type="AlphaFoldDB" id="A0AAV5SE43"/>
<evidence type="ECO:0000313" key="2">
    <source>
        <dbReference type="EMBL" id="GMS81642.1"/>
    </source>
</evidence>
<dbReference type="PANTHER" id="PTHR21047:SF2">
    <property type="entry name" value="THYMIDINE DIPHOSPHO-4-KETO-RHAMNOSE 3,5-EPIMERASE"/>
    <property type="match status" value="1"/>
</dbReference>
<proteinExistence type="predicted"/>
<dbReference type="EMBL" id="BTSX01000001">
    <property type="protein sequence ID" value="GMS81642.1"/>
    <property type="molecule type" value="Genomic_DNA"/>
</dbReference>
<reference evidence="2" key="1">
    <citation type="submission" date="2023-10" db="EMBL/GenBank/DDBJ databases">
        <title>Genome assembly of Pristionchus species.</title>
        <authorList>
            <person name="Yoshida K."/>
            <person name="Sommer R.J."/>
        </authorList>
    </citation>
    <scope>NUCLEOTIDE SEQUENCE</scope>
    <source>
        <strain evidence="2">RS0144</strain>
    </source>
</reference>
<dbReference type="InterPro" id="IPR000888">
    <property type="entry name" value="RmlC-like"/>
</dbReference>
<gene>
    <name evidence="2" type="ORF">PENTCL1PPCAC_3817</name>
</gene>
<feature type="compositionally biased region" description="Low complexity" evidence="1">
    <location>
        <begin position="83"/>
        <end position="102"/>
    </location>
</feature>
<dbReference type="Proteomes" id="UP001432027">
    <property type="component" value="Unassembled WGS sequence"/>
</dbReference>
<name>A0AAV5SE43_9BILA</name>
<dbReference type="GO" id="GO:0008830">
    <property type="term" value="F:dTDP-4-dehydrorhamnose 3,5-epimerase activity"/>
    <property type="evidence" value="ECO:0007669"/>
    <property type="project" value="InterPro"/>
</dbReference>
<dbReference type="PANTHER" id="PTHR21047">
    <property type="entry name" value="DTDP-6-DEOXY-D-GLUCOSE-3,5 EPIMERASE"/>
    <property type="match status" value="1"/>
</dbReference>